<proteinExistence type="predicted"/>
<name>A0ABS8WM39_DATST</name>
<feature type="compositionally biased region" description="Acidic residues" evidence="1">
    <location>
        <begin position="64"/>
        <end position="80"/>
    </location>
</feature>
<comment type="caution">
    <text evidence="2">The sequence shown here is derived from an EMBL/GenBank/DDBJ whole genome shotgun (WGS) entry which is preliminary data.</text>
</comment>
<accession>A0ABS8WM39</accession>
<sequence length="128" mass="14887">MAHFLGRWDFPVIQGAGPSHVQCLQREPRSNKKLLQGKKLLRSDSFETSQSRTTLVYEEGGEEIEFDGEDPPTNDVEESDMLQRSQGRKRVLWRDWVNRRRTQTLPPPRIARSNRWAIQGSKDIYYAG</sequence>
<dbReference type="EMBL" id="JACEIK010007699">
    <property type="protein sequence ID" value="MCE3050570.1"/>
    <property type="molecule type" value="Genomic_DNA"/>
</dbReference>
<evidence type="ECO:0000313" key="2">
    <source>
        <dbReference type="EMBL" id="MCE3050570.1"/>
    </source>
</evidence>
<reference evidence="2 3" key="1">
    <citation type="journal article" date="2021" name="BMC Genomics">
        <title>Datura genome reveals duplications of psychoactive alkaloid biosynthetic genes and high mutation rate following tissue culture.</title>
        <authorList>
            <person name="Rajewski A."/>
            <person name="Carter-House D."/>
            <person name="Stajich J."/>
            <person name="Litt A."/>
        </authorList>
    </citation>
    <scope>NUCLEOTIDE SEQUENCE [LARGE SCALE GENOMIC DNA]</scope>
    <source>
        <strain evidence="2">AR-01</strain>
    </source>
</reference>
<evidence type="ECO:0000313" key="3">
    <source>
        <dbReference type="Proteomes" id="UP000823775"/>
    </source>
</evidence>
<evidence type="ECO:0000256" key="1">
    <source>
        <dbReference type="SAM" id="MobiDB-lite"/>
    </source>
</evidence>
<protein>
    <submittedName>
        <fullName evidence="2">Uncharacterized protein</fullName>
    </submittedName>
</protein>
<feature type="region of interest" description="Disordered" evidence="1">
    <location>
        <begin position="64"/>
        <end position="87"/>
    </location>
</feature>
<dbReference type="Proteomes" id="UP000823775">
    <property type="component" value="Unassembled WGS sequence"/>
</dbReference>
<keyword evidence="3" id="KW-1185">Reference proteome</keyword>
<gene>
    <name evidence="2" type="ORF">HAX54_047540</name>
</gene>
<organism evidence="2 3">
    <name type="scientific">Datura stramonium</name>
    <name type="common">Jimsonweed</name>
    <name type="synonym">Common thornapple</name>
    <dbReference type="NCBI Taxonomy" id="4076"/>
    <lineage>
        <taxon>Eukaryota</taxon>
        <taxon>Viridiplantae</taxon>
        <taxon>Streptophyta</taxon>
        <taxon>Embryophyta</taxon>
        <taxon>Tracheophyta</taxon>
        <taxon>Spermatophyta</taxon>
        <taxon>Magnoliopsida</taxon>
        <taxon>eudicotyledons</taxon>
        <taxon>Gunneridae</taxon>
        <taxon>Pentapetalae</taxon>
        <taxon>asterids</taxon>
        <taxon>lamiids</taxon>
        <taxon>Solanales</taxon>
        <taxon>Solanaceae</taxon>
        <taxon>Solanoideae</taxon>
        <taxon>Datureae</taxon>
        <taxon>Datura</taxon>
    </lineage>
</organism>
<feature type="non-terminal residue" evidence="2">
    <location>
        <position position="128"/>
    </location>
</feature>